<dbReference type="GO" id="GO:0004180">
    <property type="term" value="F:carboxypeptidase activity"/>
    <property type="evidence" value="ECO:0007669"/>
    <property type="project" value="UniProtKB-KW"/>
</dbReference>
<dbReference type="InterPro" id="IPR013784">
    <property type="entry name" value="Carb-bd-like_fold"/>
</dbReference>
<keyword evidence="2" id="KW-0645">Protease</keyword>
<dbReference type="SUPFAM" id="SSF49452">
    <property type="entry name" value="Starch-binding domain-like"/>
    <property type="match status" value="1"/>
</dbReference>
<evidence type="ECO:0000313" key="2">
    <source>
        <dbReference type="EMBL" id="MBG9376985.1"/>
    </source>
</evidence>
<evidence type="ECO:0000256" key="1">
    <source>
        <dbReference type="SAM" id="SignalP"/>
    </source>
</evidence>
<keyword evidence="2" id="KW-0378">Hydrolase</keyword>
<reference evidence="2" key="1">
    <citation type="submission" date="2020-11" db="EMBL/GenBank/DDBJ databases">
        <title>Bacterial whole genome sequence for Panacibacter sp. DH6.</title>
        <authorList>
            <person name="Le V."/>
            <person name="Ko S."/>
            <person name="Ahn C.-Y."/>
            <person name="Oh H.-M."/>
        </authorList>
    </citation>
    <scope>NUCLEOTIDE SEQUENCE</scope>
    <source>
        <strain evidence="2">DH6</strain>
    </source>
</reference>
<name>A0A931E816_9BACT</name>
<dbReference type="Gene3D" id="2.60.40.1120">
    <property type="entry name" value="Carboxypeptidase-like, regulatory domain"/>
    <property type="match status" value="1"/>
</dbReference>
<protein>
    <submittedName>
        <fullName evidence="2">Carboxypeptidase regulatory-like domain-containing protein</fullName>
    </submittedName>
</protein>
<evidence type="ECO:0000313" key="3">
    <source>
        <dbReference type="Proteomes" id="UP000628448"/>
    </source>
</evidence>
<feature type="signal peptide" evidence="1">
    <location>
        <begin position="1"/>
        <end position="18"/>
    </location>
</feature>
<proteinExistence type="predicted"/>
<dbReference type="RefSeq" id="WP_196991089.1">
    <property type="nucleotide sequence ID" value="NZ_JADWYR010000002.1"/>
</dbReference>
<dbReference type="AlphaFoldDB" id="A0A931E816"/>
<organism evidence="2 3">
    <name type="scientific">Panacibacter microcysteis</name>
    <dbReference type="NCBI Taxonomy" id="2793269"/>
    <lineage>
        <taxon>Bacteria</taxon>
        <taxon>Pseudomonadati</taxon>
        <taxon>Bacteroidota</taxon>
        <taxon>Chitinophagia</taxon>
        <taxon>Chitinophagales</taxon>
        <taxon>Chitinophagaceae</taxon>
        <taxon>Panacibacter</taxon>
    </lineage>
</organism>
<comment type="caution">
    <text evidence="2">The sequence shown here is derived from an EMBL/GenBank/DDBJ whole genome shotgun (WGS) entry which is preliminary data.</text>
</comment>
<keyword evidence="1" id="KW-0732">Signal</keyword>
<accession>A0A931E816</accession>
<sequence length="108" mass="11588">MKNTKLALLAMVSSAAMLFSFNGFQTKATLKGSVTPAEKATTAWAISSSDTLHADIKSGTFEFKDVTPGTYSVIIEAQEPYANTRKKDVVVAETEATTDVGEIKLQPK</sequence>
<keyword evidence="3" id="KW-1185">Reference proteome</keyword>
<dbReference type="GO" id="GO:0030246">
    <property type="term" value="F:carbohydrate binding"/>
    <property type="evidence" value="ECO:0007669"/>
    <property type="project" value="InterPro"/>
</dbReference>
<keyword evidence="2" id="KW-0121">Carboxypeptidase</keyword>
<dbReference type="Proteomes" id="UP000628448">
    <property type="component" value="Unassembled WGS sequence"/>
</dbReference>
<feature type="chain" id="PRO_5037457505" evidence="1">
    <location>
        <begin position="19"/>
        <end position="108"/>
    </location>
</feature>
<dbReference type="EMBL" id="JADWYR010000002">
    <property type="protein sequence ID" value="MBG9376985.1"/>
    <property type="molecule type" value="Genomic_DNA"/>
</dbReference>
<gene>
    <name evidence="2" type="ORF">I5907_12140</name>
</gene>